<dbReference type="InterPro" id="IPR003406">
    <property type="entry name" value="Glyco_trans_14"/>
</dbReference>
<dbReference type="GO" id="GO:0015012">
    <property type="term" value="P:heparan sulfate proteoglycan biosynthetic process"/>
    <property type="evidence" value="ECO:0007669"/>
    <property type="project" value="TreeGrafter"/>
</dbReference>
<dbReference type="Pfam" id="PF12529">
    <property type="entry name" value="Xylo_C"/>
    <property type="match status" value="1"/>
</dbReference>
<evidence type="ECO:0000256" key="21">
    <source>
        <dbReference type="SAM" id="Phobius"/>
    </source>
</evidence>
<gene>
    <name evidence="23" type="ORF">O3P69_003531</name>
</gene>
<keyword evidence="12" id="KW-0735">Signal-anchor</keyword>
<proteinExistence type="inferred from homology"/>
<evidence type="ECO:0000256" key="14">
    <source>
        <dbReference type="ARBA" id="ARBA00023034"/>
    </source>
</evidence>
<organism evidence="23 24">
    <name type="scientific">Scylla paramamosain</name>
    <name type="common">Mud crab</name>
    <dbReference type="NCBI Taxonomy" id="85552"/>
    <lineage>
        <taxon>Eukaryota</taxon>
        <taxon>Metazoa</taxon>
        <taxon>Ecdysozoa</taxon>
        <taxon>Arthropoda</taxon>
        <taxon>Crustacea</taxon>
        <taxon>Multicrustacea</taxon>
        <taxon>Malacostraca</taxon>
        <taxon>Eumalacostraca</taxon>
        <taxon>Eucarida</taxon>
        <taxon>Decapoda</taxon>
        <taxon>Pleocyemata</taxon>
        <taxon>Brachyura</taxon>
        <taxon>Eubrachyura</taxon>
        <taxon>Portunoidea</taxon>
        <taxon>Portunidae</taxon>
        <taxon>Portuninae</taxon>
        <taxon>Scylla</taxon>
    </lineage>
</organism>
<evidence type="ECO:0000256" key="18">
    <source>
        <dbReference type="ARBA" id="ARBA00042865"/>
    </source>
</evidence>
<dbReference type="AlphaFoldDB" id="A0AAW0UHC5"/>
<dbReference type="GO" id="GO:0005789">
    <property type="term" value="C:endoplasmic reticulum membrane"/>
    <property type="evidence" value="ECO:0007669"/>
    <property type="project" value="UniProtKB-SubCell"/>
</dbReference>
<evidence type="ECO:0000256" key="17">
    <source>
        <dbReference type="ARBA" id="ARBA00023180"/>
    </source>
</evidence>
<keyword evidence="16" id="KW-1015">Disulfide bond</keyword>
<evidence type="ECO:0000256" key="2">
    <source>
        <dbReference type="ARBA" id="ARBA00004648"/>
    </source>
</evidence>
<comment type="pathway">
    <text evidence="3">Glycan metabolism; chondroitin sulfate biosynthesis.</text>
</comment>
<keyword evidence="17" id="KW-0325">Glycoprotein</keyword>
<comment type="similarity">
    <text evidence="5">Belongs to the glycosyltransferase 14 family. XylT subfamily.</text>
</comment>
<keyword evidence="9 21" id="KW-0812">Transmembrane</keyword>
<dbReference type="EC" id="2.4.2.26" evidence="6"/>
<dbReference type="PROSITE" id="PS51212">
    <property type="entry name" value="WSC"/>
    <property type="match status" value="1"/>
</dbReference>
<reference evidence="23 24" key="1">
    <citation type="submission" date="2023-03" db="EMBL/GenBank/DDBJ databases">
        <title>High-quality genome of Scylla paramamosain provides insights in environmental adaptation.</title>
        <authorList>
            <person name="Zhang L."/>
        </authorList>
    </citation>
    <scope>NUCLEOTIDE SEQUENCE [LARGE SCALE GENOMIC DNA]</scope>
    <source>
        <strain evidence="23">LZ_2023a</strain>
        <tissue evidence="23">Muscle</tissue>
    </source>
</reference>
<evidence type="ECO:0000256" key="9">
    <source>
        <dbReference type="ARBA" id="ARBA00022692"/>
    </source>
</evidence>
<accession>A0AAW0UHC5</accession>
<keyword evidence="7" id="KW-0328">Glycosyltransferase</keyword>
<comment type="caution">
    <text evidence="23">The sequence shown here is derived from an EMBL/GenBank/DDBJ whole genome shotgun (WGS) entry which is preliminary data.</text>
</comment>
<evidence type="ECO:0000256" key="6">
    <source>
        <dbReference type="ARBA" id="ARBA00011972"/>
    </source>
</evidence>
<evidence type="ECO:0000259" key="22">
    <source>
        <dbReference type="PROSITE" id="PS51212"/>
    </source>
</evidence>
<dbReference type="SMART" id="SM00321">
    <property type="entry name" value="WSC"/>
    <property type="match status" value="1"/>
</dbReference>
<evidence type="ECO:0000256" key="19">
    <source>
        <dbReference type="ARBA" id="ARBA00047847"/>
    </source>
</evidence>
<comment type="catalytic activity">
    <reaction evidence="19">
        <text>UDP-alpha-D-xylose + L-seryl-[protein] = 3-O-(beta-D-xylosyl)-L-seryl-[protein] + UDP + H(+)</text>
        <dbReference type="Rhea" id="RHEA:50192"/>
        <dbReference type="Rhea" id="RHEA-COMP:9863"/>
        <dbReference type="Rhea" id="RHEA-COMP:12567"/>
        <dbReference type="ChEBI" id="CHEBI:15378"/>
        <dbReference type="ChEBI" id="CHEBI:29999"/>
        <dbReference type="ChEBI" id="CHEBI:57632"/>
        <dbReference type="ChEBI" id="CHEBI:58223"/>
        <dbReference type="ChEBI" id="CHEBI:132085"/>
        <dbReference type="EC" id="2.4.2.26"/>
    </reaction>
</comment>
<dbReference type="PANTHER" id="PTHR46025">
    <property type="entry name" value="XYLOSYLTRANSFERASE OXT"/>
    <property type="match status" value="1"/>
</dbReference>
<protein>
    <recommendedName>
        <fullName evidence="6">protein xylosyltransferase</fullName>
        <ecNumber evidence="6">2.4.2.26</ecNumber>
    </recommendedName>
    <alternativeName>
        <fullName evidence="18">Peptide O-xylosyltransferase</fullName>
    </alternativeName>
</protein>
<comment type="pathway">
    <text evidence="4">Glycan metabolism; heparan sulfate biosynthesis.</text>
</comment>
<keyword evidence="15 21" id="KW-0472">Membrane</keyword>
<dbReference type="Pfam" id="PF02485">
    <property type="entry name" value="Branch"/>
    <property type="match status" value="1"/>
</dbReference>
<evidence type="ECO:0000256" key="1">
    <source>
        <dbReference type="ARBA" id="ARBA00004323"/>
    </source>
</evidence>
<dbReference type="Proteomes" id="UP001487740">
    <property type="component" value="Unassembled WGS sequence"/>
</dbReference>
<feature type="compositionally biased region" description="Basic and acidic residues" evidence="20">
    <location>
        <begin position="911"/>
        <end position="924"/>
    </location>
</feature>
<dbReference type="InterPro" id="IPR043538">
    <property type="entry name" value="XYLT"/>
</dbReference>
<dbReference type="GO" id="GO:0046872">
    <property type="term" value="F:metal ion binding"/>
    <property type="evidence" value="ECO:0007669"/>
    <property type="project" value="UniProtKB-KW"/>
</dbReference>
<feature type="domain" description="WSC" evidence="22">
    <location>
        <begin position="165"/>
        <end position="258"/>
    </location>
</feature>
<evidence type="ECO:0000256" key="11">
    <source>
        <dbReference type="ARBA" id="ARBA00022824"/>
    </source>
</evidence>
<name>A0AAW0UHC5_SCYPA</name>
<dbReference type="GO" id="GO:0030158">
    <property type="term" value="F:protein xylosyltransferase activity"/>
    <property type="evidence" value="ECO:0007669"/>
    <property type="project" value="UniProtKB-EC"/>
</dbReference>
<comment type="subcellular location">
    <subcellularLocation>
        <location evidence="2">Endoplasmic reticulum membrane</location>
        <topology evidence="2">Single-pass type II membrane protein</topology>
    </subcellularLocation>
    <subcellularLocation>
        <location evidence="1">Golgi apparatus membrane</location>
        <topology evidence="1">Single-pass type II membrane protein</topology>
    </subcellularLocation>
</comment>
<evidence type="ECO:0000256" key="12">
    <source>
        <dbReference type="ARBA" id="ARBA00022968"/>
    </source>
</evidence>
<evidence type="ECO:0000256" key="15">
    <source>
        <dbReference type="ARBA" id="ARBA00023136"/>
    </source>
</evidence>
<keyword evidence="8" id="KW-0808">Transferase</keyword>
<keyword evidence="14" id="KW-0333">Golgi apparatus</keyword>
<dbReference type="PANTHER" id="PTHR46025:SF3">
    <property type="entry name" value="XYLOSYLTRANSFERASE OXT"/>
    <property type="match status" value="1"/>
</dbReference>
<evidence type="ECO:0000256" key="20">
    <source>
        <dbReference type="SAM" id="MobiDB-lite"/>
    </source>
</evidence>
<evidence type="ECO:0000256" key="8">
    <source>
        <dbReference type="ARBA" id="ARBA00022679"/>
    </source>
</evidence>
<keyword evidence="13 21" id="KW-1133">Transmembrane helix</keyword>
<keyword evidence="24" id="KW-1185">Reference proteome</keyword>
<keyword evidence="10" id="KW-0479">Metal-binding</keyword>
<keyword evidence="11" id="KW-0256">Endoplasmic reticulum</keyword>
<evidence type="ECO:0000256" key="10">
    <source>
        <dbReference type="ARBA" id="ARBA00022723"/>
    </source>
</evidence>
<evidence type="ECO:0000256" key="3">
    <source>
        <dbReference type="ARBA" id="ARBA00004840"/>
    </source>
</evidence>
<evidence type="ECO:0000313" key="23">
    <source>
        <dbReference type="EMBL" id="KAK8399508.1"/>
    </source>
</evidence>
<evidence type="ECO:0000313" key="24">
    <source>
        <dbReference type="Proteomes" id="UP001487740"/>
    </source>
</evidence>
<evidence type="ECO:0000256" key="16">
    <source>
        <dbReference type="ARBA" id="ARBA00023157"/>
    </source>
</evidence>
<evidence type="ECO:0000256" key="7">
    <source>
        <dbReference type="ARBA" id="ARBA00022676"/>
    </source>
</evidence>
<dbReference type="InterPro" id="IPR024448">
    <property type="entry name" value="XylT_C"/>
</dbReference>
<dbReference type="Pfam" id="PF01822">
    <property type="entry name" value="WSC"/>
    <property type="match status" value="1"/>
</dbReference>
<feature type="transmembrane region" description="Helical" evidence="21">
    <location>
        <begin position="24"/>
        <end position="46"/>
    </location>
</feature>
<evidence type="ECO:0000256" key="13">
    <source>
        <dbReference type="ARBA" id="ARBA00022989"/>
    </source>
</evidence>
<dbReference type="InterPro" id="IPR002889">
    <property type="entry name" value="WSC_carb-bd"/>
</dbReference>
<evidence type="ECO:0000256" key="5">
    <source>
        <dbReference type="ARBA" id="ARBA00010195"/>
    </source>
</evidence>
<dbReference type="GO" id="GO:0000139">
    <property type="term" value="C:Golgi membrane"/>
    <property type="evidence" value="ECO:0007669"/>
    <property type="project" value="UniProtKB-SubCell"/>
</dbReference>
<evidence type="ECO:0000256" key="4">
    <source>
        <dbReference type="ARBA" id="ARBA00005093"/>
    </source>
</evidence>
<feature type="region of interest" description="Disordered" evidence="20">
    <location>
        <begin position="903"/>
        <end position="926"/>
    </location>
</feature>
<sequence>MAVVPARAVLIVSFNIFRVLCRKYGLYFIIGLTIILFQGYSGYYVLRLGSDERPVERDYLHVLPSDDKSPVDVESRVYQVDKGDADSHNKGPPDALDMNSHELSREWLGIDLPCAIRSRESLSAIRRATTDQCKALIANITCHIQAGTFYPTRLQSSCPTNGKVRGKYMGCFMDSRENRLLRGHAGQLKRNTPNLCCDVCYQRGYMYAGVEYGRECFCGNEELSLQMKASDQMCSMACTGDPKLKCGDYLYISIYQTGLAKYTPVALKVPSPYPVNKSARVAFILTVNGRAIRQMRRLVKALYHKDHYFFIHVDSRQDYLFREVLKLEEQFSNIRVSQYRLSTIWGGASLLRILLHCMVQITKIKEWKWDFIINLSESDYPIKKNEELVAFLTSNKDRNFLKSHGHDTNKFLQKQGLDRTFLECENHMWRIGERRLPLGVRVDGGSDWLCLNRAFVEYVVTSQSQLVQGLKKVYSYTLLPAESFFHTVLRNSEFCQSFTDNNLHITNWKRKLGCKCQYKHIVDWCGCSPNDFTPGDWGKLEASVSRNLFFARKFEAVISQAIINQVDGWLYTPYYTSTPGLESYWENRYHHDDTPQSSMDVALTLYHSGARLSTRAVGQLATTSGSNCKVYATSVLEAHSYHLSDILKGVLVRYVAKSDMETTFQLETWIFRHIKYVPPFEKSHHRLVDLEVGTDFDVKEQVFRNFGVPLGPNSDVTVMLRWSAGVAVEDQVAEDNVQHPQIVLMDPTLTIAAEELLTLEPGEQVLSYTFTLRKPLLPGSWMIKIIISGAVVASHSFLVLPMQFVQGQQISVQKARELHRGPSEPYTDDDLSHLTALFALSHPGNVSAKEVTSHHSNLYGPQLSQWIDELVSRFYTIQDSCYVAGQDVPECVRFLLDSCSHTSWSSLAPDPKSDLGEVDDRTGRISDPYRIGNREF</sequence>
<dbReference type="GO" id="GO:0050650">
    <property type="term" value="P:chondroitin sulfate proteoglycan biosynthetic process"/>
    <property type="evidence" value="ECO:0007669"/>
    <property type="project" value="TreeGrafter"/>
</dbReference>
<dbReference type="EMBL" id="JARAKH010000011">
    <property type="protein sequence ID" value="KAK8399508.1"/>
    <property type="molecule type" value="Genomic_DNA"/>
</dbReference>